<reference evidence="2 3" key="1">
    <citation type="submission" date="2019-04" db="EMBL/GenBank/DDBJ databases">
        <title>Genome sequencing of Streptococcus rubneri DSM 26920(T).</title>
        <authorList>
            <person name="Kook J.-K."/>
            <person name="Park S.-N."/>
            <person name="Lim Y.K."/>
        </authorList>
    </citation>
    <scope>NUCLEOTIDE SEQUENCE [LARGE SCALE GENOMIC DNA]</scope>
    <source>
        <strain evidence="2 3">DSM 26920</strain>
    </source>
</reference>
<dbReference type="AlphaFoldDB" id="A0A4Z1DVK9"/>
<accession>A0A4Z1DVK9</accession>
<dbReference type="Proteomes" id="UP000297986">
    <property type="component" value="Unassembled WGS sequence"/>
</dbReference>
<feature type="compositionally biased region" description="Low complexity" evidence="1">
    <location>
        <begin position="26"/>
        <end position="41"/>
    </location>
</feature>
<organism evidence="2 3">
    <name type="scientific">Streptococcus rubneri</name>
    <dbReference type="NCBI Taxonomy" id="1234680"/>
    <lineage>
        <taxon>Bacteria</taxon>
        <taxon>Bacillati</taxon>
        <taxon>Bacillota</taxon>
        <taxon>Bacilli</taxon>
        <taxon>Lactobacillales</taxon>
        <taxon>Streptococcaceae</taxon>
        <taxon>Streptococcus</taxon>
    </lineage>
</organism>
<dbReference type="EMBL" id="SRRP01000001">
    <property type="protein sequence ID" value="TGN91579.1"/>
    <property type="molecule type" value="Genomic_DNA"/>
</dbReference>
<keyword evidence="3" id="KW-1185">Reference proteome</keyword>
<dbReference type="RefSeq" id="WP_135781988.1">
    <property type="nucleotide sequence ID" value="NZ_JBDMCE010000006.1"/>
</dbReference>
<evidence type="ECO:0000256" key="1">
    <source>
        <dbReference type="SAM" id="MobiDB-lite"/>
    </source>
</evidence>
<feature type="region of interest" description="Disordered" evidence="1">
    <location>
        <begin position="22"/>
        <end position="48"/>
    </location>
</feature>
<feature type="region of interest" description="Disordered" evidence="1">
    <location>
        <begin position="154"/>
        <end position="181"/>
    </location>
</feature>
<comment type="caution">
    <text evidence="2">The sequence shown here is derived from an EMBL/GenBank/DDBJ whole genome shotgun (WGS) entry which is preliminary data.</text>
</comment>
<sequence>MTLSIARILAFTSLAVCVNKPKEKTQTSSSSQTTSKVMTKTSSKEEKASSNASLDIDDFVYFTDEEIESIKTYGDYKNVYRKINDRMVEFTTKVADQVPGERKEAYLAAIERNKARLEDTIAQTDKVYSEHGSDNTVFPKEELDSLISQMKTVRSTTEESVKGFMHRYVDGEDGQSSTSQE</sequence>
<proteinExistence type="predicted"/>
<protein>
    <submittedName>
        <fullName evidence="2">Uncharacterized protein</fullName>
    </submittedName>
</protein>
<gene>
    <name evidence="2" type="ORF">E5S68_01045</name>
</gene>
<name>A0A4Z1DVK9_9STRE</name>
<evidence type="ECO:0000313" key="3">
    <source>
        <dbReference type="Proteomes" id="UP000297986"/>
    </source>
</evidence>
<evidence type="ECO:0000313" key="2">
    <source>
        <dbReference type="EMBL" id="TGN91579.1"/>
    </source>
</evidence>
<dbReference type="OrthoDB" id="2220594at2"/>